<gene>
    <name evidence="4" type="ORF">GCM10007874_41080</name>
</gene>
<comment type="caution">
    <text evidence="4">The sequence shown here is derived from an EMBL/GenBank/DDBJ whole genome shotgun (WGS) entry which is preliminary data.</text>
</comment>
<name>A0ABQ6CLC0_9HYPH</name>
<keyword evidence="2" id="KW-0732">Signal</keyword>
<feature type="region of interest" description="Disordered" evidence="1">
    <location>
        <begin position="331"/>
        <end position="366"/>
    </location>
</feature>
<dbReference type="RefSeq" id="WP_284314152.1">
    <property type="nucleotide sequence ID" value="NZ_BSPC01000043.1"/>
</dbReference>
<dbReference type="Proteomes" id="UP001156882">
    <property type="component" value="Unassembled WGS sequence"/>
</dbReference>
<keyword evidence="5" id="KW-1185">Reference proteome</keyword>
<evidence type="ECO:0000313" key="5">
    <source>
        <dbReference type="Proteomes" id="UP001156882"/>
    </source>
</evidence>
<evidence type="ECO:0000256" key="2">
    <source>
        <dbReference type="SAM" id="SignalP"/>
    </source>
</evidence>
<feature type="signal peptide" evidence="2">
    <location>
        <begin position="1"/>
        <end position="29"/>
    </location>
</feature>
<accession>A0ABQ6CLC0</accession>
<feature type="domain" description="DUF5666" evidence="3">
    <location>
        <begin position="129"/>
        <end position="181"/>
    </location>
</feature>
<proteinExistence type="predicted"/>
<evidence type="ECO:0000259" key="3">
    <source>
        <dbReference type="Pfam" id="PF18914"/>
    </source>
</evidence>
<evidence type="ECO:0000256" key="1">
    <source>
        <dbReference type="SAM" id="MobiDB-lite"/>
    </source>
</evidence>
<organism evidence="4 5">
    <name type="scientific">Labrys miyagiensis</name>
    <dbReference type="NCBI Taxonomy" id="346912"/>
    <lineage>
        <taxon>Bacteria</taxon>
        <taxon>Pseudomonadati</taxon>
        <taxon>Pseudomonadota</taxon>
        <taxon>Alphaproteobacteria</taxon>
        <taxon>Hyphomicrobiales</taxon>
        <taxon>Xanthobacteraceae</taxon>
        <taxon>Labrys</taxon>
    </lineage>
</organism>
<dbReference type="EMBL" id="BSPC01000043">
    <property type="protein sequence ID" value="GLS21091.1"/>
    <property type="molecule type" value="Genomic_DNA"/>
</dbReference>
<sequence length="366" mass="38121">MSRRWLISRRRLTHLLACLVAGLPFAAYAEDPVPSEPESLEPPQPPPIDKRRRDRGIGGTGVIGTIRQFGSIVVNDLRIAYPPDVAVIIDGIEKSSTAMRIGHVVEVVAQGRRDRLSTQRIVITSEVIGPVESVSATMITVLGQTVLVDGPLPQPPLHPGEVVSVSGLRRLDGTIVASLIERRRGARRQIVGLLQAGSDGVPRIGRLVVRGARRSLLGQRVLLTGRLVAGVFEVTGSRLALALLLDSDLDHVSMEAYGERRGGGVVFGSGLLIAEGSVAASLSDTREVRLVVEIRRDEKGALAISAARITDAGGRDGLGLPGLREDGGIPALGGPGGLPLGSPPGGLGSPPGGLGAPGGLRGAPHL</sequence>
<dbReference type="Pfam" id="PF18914">
    <property type="entry name" value="DUF5666"/>
    <property type="match status" value="1"/>
</dbReference>
<dbReference type="InterPro" id="IPR043724">
    <property type="entry name" value="DUF5666"/>
</dbReference>
<evidence type="ECO:0000313" key="4">
    <source>
        <dbReference type="EMBL" id="GLS21091.1"/>
    </source>
</evidence>
<reference evidence="5" key="1">
    <citation type="journal article" date="2019" name="Int. J. Syst. Evol. Microbiol.">
        <title>The Global Catalogue of Microorganisms (GCM) 10K type strain sequencing project: providing services to taxonomists for standard genome sequencing and annotation.</title>
        <authorList>
            <consortium name="The Broad Institute Genomics Platform"/>
            <consortium name="The Broad Institute Genome Sequencing Center for Infectious Disease"/>
            <person name="Wu L."/>
            <person name="Ma J."/>
        </authorList>
    </citation>
    <scope>NUCLEOTIDE SEQUENCE [LARGE SCALE GENOMIC DNA]</scope>
    <source>
        <strain evidence="5">NBRC 101365</strain>
    </source>
</reference>
<feature type="chain" id="PRO_5046183133" description="DUF5666 domain-containing protein" evidence="2">
    <location>
        <begin position="30"/>
        <end position="366"/>
    </location>
</feature>
<protein>
    <recommendedName>
        <fullName evidence="3">DUF5666 domain-containing protein</fullName>
    </recommendedName>
</protein>
<feature type="region of interest" description="Disordered" evidence="1">
    <location>
        <begin position="32"/>
        <end position="56"/>
    </location>
</feature>